<evidence type="ECO:0000256" key="1">
    <source>
        <dbReference type="SAM" id="SignalP"/>
    </source>
</evidence>
<accession>A0A0V1E6D1</accession>
<keyword evidence="1" id="KW-0732">Signal</keyword>
<feature type="chain" id="PRO_5007437976" evidence="1">
    <location>
        <begin position="24"/>
        <end position="86"/>
    </location>
</feature>
<comment type="caution">
    <text evidence="2">The sequence shown here is derived from an EMBL/GenBank/DDBJ whole genome shotgun (WGS) entry which is preliminary data.</text>
</comment>
<gene>
    <name evidence="2" type="ORF">T4A_10902</name>
    <name evidence="3" type="ORF">T4C_4514</name>
</gene>
<evidence type="ECO:0000313" key="5">
    <source>
        <dbReference type="Proteomes" id="UP000054826"/>
    </source>
</evidence>
<sequence length="86" mass="9708">LNKNSKKMKFLFGILLLAFYVFAETPLDMIVNNEMGQKCIKGPCKAEWDAYEQAWSKNNYAAAQPASKAFVDCFVSCRFGDQKNNG</sequence>
<organism evidence="2 4">
    <name type="scientific">Trichinella pseudospiralis</name>
    <name type="common">Parasitic roundworm</name>
    <dbReference type="NCBI Taxonomy" id="6337"/>
    <lineage>
        <taxon>Eukaryota</taxon>
        <taxon>Metazoa</taxon>
        <taxon>Ecdysozoa</taxon>
        <taxon>Nematoda</taxon>
        <taxon>Enoplea</taxon>
        <taxon>Dorylaimia</taxon>
        <taxon>Trichinellida</taxon>
        <taxon>Trichinellidae</taxon>
        <taxon>Trichinella</taxon>
    </lineage>
</organism>
<dbReference type="Proteomes" id="UP000054826">
    <property type="component" value="Unassembled WGS sequence"/>
</dbReference>
<evidence type="ECO:0000313" key="3">
    <source>
        <dbReference type="EMBL" id="KRZ33045.1"/>
    </source>
</evidence>
<evidence type="ECO:0000313" key="4">
    <source>
        <dbReference type="Proteomes" id="UP000054632"/>
    </source>
</evidence>
<dbReference type="EMBL" id="JYDR01000093">
    <property type="protein sequence ID" value="KRY69323.1"/>
    <property type="molecule type" value="Genomic_DNA"/>
</dbReference>
<protein>
    <submittedName>
        <fullName evidence="2">Uncharacterized protein</fullName>
    </submittedName>
</protein>
<dbReference type="Proteomes" id="UP000054632">
    <property type="component" value="Unassembled WGS sequence"/>
</dbReference>
<feature type="signal peptide" evidence="1">
    <location>
        <begin position="1"/>
        <end position="23"/>
    </location>
</feature>
<dbReference type="AlphaFoldDB" id="A0A0V1E6D1"/>
<proteinExistence type="predicted"/>
<name>A0A0V1E6D1_TRIPS</name>
<feature type="non-terminal residue" evidence="2">
    <location>
        <position position="1"/>
    </location>
</feature>
<dbReference type="EMBL" id="JYDV01000106">
    <property type="protein sequence ID" value="KRZ33045.1"/>
    <property type="molecule type" value="Genomic_DNA"/>
</dbReference>
<reference evidence="4 5" key="1">
    <citation type="submission" date="2015-01" db="EMBL/GenBank/DDBJ databases">
        <title>Evolution of Trichinella species and genotypes.</title>
        <authorList>
            <person name="Korhonen P.K."/>
            <person name="Edoardo P."/>
            <person name="Giuseppe L.R."/>
            <person name="Gasser R.B."/>
        </authorList>
    </citation>
    <scope>NUCLEOTIDE SEQUENCE [LARGE SCALE GENOMIC DNA]</scope>
    <source>
        <strain evidence="2">ISS13</strain>
        <strain evidence="3">ISS176</strain>
    </source>
</reference>
<evidence type="ECO:0000313" key="2">
    <source>
        <dbReference type="EMBL" id="KRY69323.1"/>
    </source>
</evidence>